<evidence type="ECO:0000256" key="4">
    <source>
        <dbReference type="RuleBase" id="RU004020"/>
    </source>
</evidence>
<evidence type="ECO:0000313" key="8">
    <source>
        <dbReference type="Proteomes" id="UP000291116"/>
    </source>
</evidence>
<protein>
    <recommendedName>
        <fullName evidence="6">HSF-type DNA-binding domain-containing protein</fullName>
    </recommendedName>
</protein>
<feature type="compositionally biased region" description="Basic residues" evidence="5">
    <location>
        <begin position="231"/>
        <end position="240"/>
    </location>
</feature>
<feature type="compositionally biased region" description="Polar residues" evidence="5">
    <location>
        <begin position="161"/>
        <end position="178"/>
    </location>
</feature>
<dbReference type="InterPro" id="IPR036390">
    <property type="entry name" value="WH_DNA-bd_sf"/>
</dbReference>
<accession>A0A448ZAQ5</accession>
<keyword evidence="3" id="KW-0539">Nucleus</keyword>
<dbReference type="Pfam" id="PF00447">
    <property type="entry name" value="HSF_DNA-bind"/>
    <property type="match status" value="1"/>
</dbReference>
<feature type="region of interest" description="Disordered" evidence="5">
    <location>
        <begin position="158"/>
        <end position="253"/>
    </location>
</feature>
<dbReference type="EMBL" id="CAACVS010000206">
    <property type="protein sequence ID" value="VEU39133.1"/>
    <property type="molecule type" value="Genomic_DNA"/>
</dbReference>
<dbReference type="Gene3D" id="1.10.10.10">
    <property type="entry name" value="Winged helix-like DNA-binding domain superfamily/Winged helix DNA-binding domain"/>
    <property type="match status" value="1"/>
</dbReference>
<proteinExistence type="inferred from homology"/>
<dbReference type="AlphaFoldDB" id="A0A448ZAQ5"/>
<evidence type="ECO:0000256" key="5">
    <source>
        <dbReference type="SAM" id="MobiDB-lite"/>
    </source>
</evidence>
<reference evidence="7 8" key="1">
    <citation type="submission" date="2019-01" db="EMBL/GenBank/DDBJ databases">
        <authorList>
            <person name="Ferrante I. M."/>
        </authorList>
    </citation>
    <scope>NUCLEOTIDE SEQUENCE [LARGE SCALE GENOMIC DNA]</scope>
    <source>
        <strain evidence="7 8">B856</strain>
    </source>
</reference>
<comment type="subcellular location">
    <subcellularLocation>
        <location evidence="1">Nucleus</location>
    </subcellularLocation>
</comment>
<name>A0A448ZAQ5_9STRA</name>
<feature type="region of interest" description="Disordered" evidence="5">
    <location>
        <begin position="265"/>
        <end position="403"/>
    </location>
</feature>
<evidence type="ECO:0000256" key="2">
    <source>
        <dbReference type="ARBA" id="ARBA00023125"/>
    </source>
</evidence>
<dbReference type="Proteomes" id="UP000291116">
    <property type="component" value="Unassembled WGS sequence"/>
</dbReference>
<keyword evidence="2" id="KW-0238">DNA-binding</keyword>
<dbReference type="GO" id="GO:0005634">
    <property type="term" value="C:nucleus"/>
    <property type="evidence" value="ECO:0007669"/>
    <property type="project" value="UniProtKB-SubCell"/>
</dbReference>
<evidence type="ECO:0000259" key="6">
    <source>
        <dbReference type="SMART" id="SM00415"/>
    </source>
</evidence>
<evidence type="ECO:0000256" key="1">
    <source>
        <dbReference type="ARBA" id="ARBA00004123"/>
    </source>
</evidence>
<feature type="compositionally biased region" description="Low complexity" evidence="5">
    <location>
        <begin position="191"/>
        <end position="217"/>
    </location>
</feature>
<dbReference type="InterPro" id="IPR036388">
    <property type="entry name" value="WH-like_DNA-bd_sf"/>
</dbReference>
<dbReference type="PANTHER" id="PTHR10015:SF206">
    <property type="entry name" value="HSF-TYPE DNA-BINDING DOMAIN-CONTAINING PROTEIN"/>
    <property type="match status" value="1"/>
</dbReference>
<dbReference type="OrthoDB" id="60033at2759"/>
<dbReference type="SUPFAM" id="SSF46785">
    <property type="entry name" value="Winged helix' DNA-binding domain"/>
    <property type="match status" value="1"/>
</dbReference>
<feature type="domain" description="HSF-type DNA-binding" evidence="6">
    <location>
        <begin position="22"/>
        <end position="131"/>
    </location>
</feature>
<dbReference type="GO" id="GO:0003700">
    <property type="term" value="F:DNA-binding transcription factor activity"/>
    <property type="evidence" value="ECO:0007669"/>
    <property type="project" value="InterPro"/>
</dbReference>
<keyword evidence="8" id="KW-1185">Reference proteome</keyword>
<evidence type="ECO:0000256" key="3">
    <source>
        <dbReference type="ARBA" id="ARBA00023242"/>
    </source>
</evidence>
<evidence type="ECO:0000313" key="7">
    <source>
        <dbReference type="EMBL" id="VEU39133.1"/>
    </source>
</evidence>
<dbReference type="InterPro" id="IPR000232">
    <property type="entry name" value="HSF_DNA-bd"/>
</dbReference>
<dbReference type="SMART" id="SM00415">
    <property type="entry name" value="HSF"/>
    <property type="match status" value="1"/>
</dbReference>
<comment type="similarity">
    <text evidence="4">Belongs to the HSF family.</text>
</comment>
<feature type="compositionally biased region" description="Acidic residues" evidence="5">
    <location>
        <begin position="384"/>
        <end position="403"/>
    </location>
</feature>
<organism evidence="7 8">
    <name type="scientific">Pseudo-nitzschia multistriata</name>
    <dbReference type="NCBI Taxonomy" id="183589"/>
    <lineage>
        <taxon>Eukaryota</taxon>
        <taxon>Sar</taxon>
        <taxon>Stramenopiles</taxon>
        <taxon>Ochrophyta</taxon>
        <taxon>Bacillariophyta</taxon>
        <taxon>Bacillariophyceae</taxon>
        <taxon>Bacillariophycidae</taxon>
        <taxon>Bacillariales</taxon>
        <taxon>Bacillariaceae</taxon>
        <taxon>Pseudo-nitzschia</taxon>
    </lineage>
</organism>
<dbReference type="PANTHER" id="PTHR10015">
    <property type="entry name" value="HEAT SHOCK TRANSCRIPTION FACTOR"/>
    <property type="match status" value="1"/>
</dbReference>
<gene>
    <name evidence="7" type="ORF">PSNMU_V1.4_AUG-EV-PASAV3_0059770</name>
</gene>
<sequence>MSDMTDSYESFLSDVHDSAEWARDQFPMKLYNLLEDVEKSNKGLNRYISWLPGGTSFRVHDRSKFEALVLPEYFERMSSFLSFRTQLNKYGIYQSKTTNTHNPDSSKSDGAYSHKYLIRGKQHLCTMIFRRRGNVKPKNDRRKQQTCKVTTAVSVPVATGTGLSNLRMTRDNTTNAKSNGKELKRKPPPSQSQSQSQSSKSSSSSSSLVEESSKTSSPQKDKQQRLPAGNKVKHTIKRCTFKSPSDCPSRGTITGVKKETKCKKLVPIPSPTPSARLNRGRCDRKGSSKKRRLSTGNKAEHKIKSCSITTPSDCPSGGTIAGVNKKETKSNEFVPVPLATTSAPLNRGRCGRQGSSKGAERSGGEGDEEDCLPDVTTLVKKEDLDIDYDDDDDDDDGDDDEEK</sequence>
<dbReference type="GO" id="GO:0043565">
    <property type="term" value="F:sequence-specific DNA binding"/>
    <property type="evidence" value="ECO:0007669"/>
    <property type="project" value="InterPro"/>
</dbReference>